<organism evidence="3 4">
    <name type="scientific">Diaporthe vaccinii</name>
    <dbReference type="NCBI Taxonomy" id="105482"/>
    <lineage>
        <taxon>Eukaryota</taxon>
        <taxon>Fungi</taxon>
        <taxon>Dikarya</taxon>
        <taxon>Ascomycota</taxon>
        <taxon>Pezizomycotina</taxon>
        <taxon>Sordariomycetes</taxon>
        <taxon>Sordariomycetidae</taxon>
        <taxon>Diaporthales</taxon>
        <taxon>Diaporthaceae</taxon>
        <taxon>Diaporthe</taxon>
        <taxon>Diaporthe eres species complex</taxon>
    </lineage>
</organism>
<dbReference type="InterPro" id="IPR050148">
    <property type="entry name" value="Terpene_synthase-like"/>
</dbReference>
<evidence type="ECO:0000313" key="4">
    <source>
        <dbReference type="Proteomes" id="UP001600888"/>
    </source>
</evidence>
<protein>
    <recommendedName>
        <fullName evidence="5">Ent-kaurene synthase</fullName>
    </recommendedName>
</protein>
<evidence type="ECO:0000256" key="1">
    <source>
        <dbReference type="ARBA" id="ARBA00006333"/>
    </source>
</evidence>
<comment type="similarity">
    <text evidence="1">Belongs to the terpene synthase family.</text>
</comment>
<evidence type="ECO:0000313" key="3">
    <source>
        <dbReference type="EMBL" id="KAL2285796.1"/>
    </source>
</evidence>
<evidence type="ECO:0000256" key="2">
    <source>
        <dbReference type="SAM" id="MobiDB-lite"/>
    </source>
</evidence>
<dbReference type="PANTHER" id="PTHR31739">
    <property type="entry name" value="ENT-COPALYL DIPHOSPHATE SYNTHASE, CHLOROPLASTIC"/>
    <property type="match status" value="1"/>
</dbReference>
<dbReference type="Gene3D" id="1.50.10.160">
    <property type="match status" value="1"/>
</dbReference>
<feature type="compositionally biased region" description="Basic and acidic residues" evidence="2">
    <location>
        <begin position="798"/>
        <end position="807"/>
    </location>
</feature>
<reference evidence="3 4" key="1">
    <citation type="submission" date="2024-03" db="EMBL/GenBank/DDBJ databases">
        <title>A high-quality draft genome sequence of Diaporthe vaccinii, a causative agent of upright dieback and viscid rot disease in cranberry plants.</title>
        <authorList>
            <person name="Sarrasin M."/>
            <person name="Lang B.F."/>
            <person name="Burger G."/>
        </authorList>
    </citation>
    <scope>NUCLEOTIDE SEQUENCE [LARGE SCALE GENOMIC DNA]</scope>
    <source>
        <strain evidence="3 4">IS7</strain>
    </source>
</reference>
<evidence type="ECO:0008006" key="5">
    <source>
        <dbReference type="Google" id="ProtNLM"/>
    </source>
</evidence>
<dbReference type="InterPro" id="IPR008930">
    <property type="entry name" value="Terpenoid_cyclase/PrenylTrfase"/>
</dbReference>
<keyword evidence="4" id="KW-1185">Reference proteome</keyword>
<sequence length="1026" mass="113498">MAPGNNGMGASGPDLLLATLAEACSSGKGYGSMSASIYDTAWLAMIEKPVGSGQWLFPECFDYILQHQSNDGDWPSYATVADGILNTAAALLALRRHLSWNRTNGDLNTRCQKAQRALEVLLERYDVPSCDQVGFEMLITQHVKLLAADGVTVASPCLSQLDAVFREKQRRLSSSGDSIYERPSTLLHSLESLIGHIDFDRIRCRLEPNGSMLNSPSSTAAYLMHASGWDDDAENYLSTVLRQGTGPGSGGVPCAWPTTMFEVSWTVTTLAQAGIPIGEEYSAALRGILKRALSEGQGRVGFTPDTSVPDADDTAKAILALRYLGRTNVDIGPLLATFEGDEHFLTYQGERNSSFSTNCNVLMCLVMLQDPLPYTSQIIKTVQFLNDRIFTAQIMDKWHRSQLYSMMLLSQALEHLYSVNNTTLLKKVSSECPILFNEHIPFASIQVLITILSSQEEGGSWEDTCELTAYAILALSSLAHLPWLRDDLDLYGIESSIIRAKGYLEASGRSEWANGKQIWIEKVTYASPLLSEIYCQAAMHTSLPQQQYGDPAIRYPSQVLPHPKVLAAMRKAGRLMAHTPLLGPSQLEPSLLRAAEVQATYALRDLERHKYDVFPAPPCKNGDNGNERSNGDAEKGAKDKYLIFVPLTWTACGALYGGKAASPRVLYEMINFSMLVYQADEYMEGVVEQDLSTQLDRVRDLVKRVVRGGQADPLLPLGREEGYLQRSENGVKRRKITSENEPTSALVDAEMVLHKFVSHVLRHPSVMGSPEHLQERLTGELEAFLLAHLQQAEDNKGLRALRPENGHRNGPQPGGTEPKSPGSAHERSGPVDGTSTTSRHNEGTNPPRVGRTFYSWVRSTSSEHTSCPCAFIFFNCLVGSRTPQASPFDLYGYSAKTAYVAEDLCRHLATMCRMYNDYASVSRDRTEGNLNSLDFADFHHGGERCGLDADVEASKAQLMWIAEYERRGMEAAMTRLEEEIGGENRLGREILDPVRLFISVTDLYGEIYVIRDLTNRVKQGSIRTEE</sequence>
<feature type="region of interest" description="Disordered" evidence="2">
    <location>
        <begin position="798"/>
        <end position="851"/>
    </location>
</feature>
<feature type="region of interest" description="Disordered" evidence="2">
    <location>
        <begin position="614"/>
        <end position="633"/>
    </location>
</feature>
<dbReference type="EMBL" id="JBAWTH010000028">
    <property type="protein sequence ID" value="KAL2285796.1"/>
    <property type="molecule type" value="Genomic_DNA"/>
</dbReference>
<accession>A0ABR4ETM5</accession>
<proteinExistence type="inferred from homology"/>
<name>A0ABR4ETM5_9PEZI</name>
<dbReference type="Gene3D" id="1.50.10.20">
    <property type="match status" value="1"/>
</dbReference>
<dbReference type="SUPFAM" id="SSF48239">
    <property type="entry name" value="Terpenoid cyclases/Protein prenyltransferases"/>
    <property type="match status" value="2"/>
</dbReference>
<dbReference type="Proteomes" id="UP001600888">
    <property type="component" value="Unassembled WGS sequence"/>
</dbReference>
<dbReference type="PANTHER" id="PTHR31739:SF25">
    <property type="entry name" value="(E,E)-GERANYLLINALOOL SYNTHASE"/>
    <property type="match status" value="1"/>
</dbReference>
<comment type="caution">
    <text evidence="3">The sequence shown here is derived from an EMBL/GenBank/DDBJ whole genome shotgun (WGS) entry which is preliminary data.</text>
</comment>
<gene>
    <name evidence="3" type="ORF">FJTKL_07516</name>
</gene>